<dbReference type="GO" id="GO:0016760">
    <property type="term" value="F:cellulose synthase (UDP-forming) activity"/>
    <property type="evidence" value="ECO:0007669"/>
    <property type="project" value="InterPro"/>
</dbReference>
<evidence type="ECO:0000256" key="3">
    <source>
        <dbReference type="ARBA" id="ARBA00022679"/>
    </source>
</evidence>
<feature type="binding site" evidence="9">
    <location>
        <position position="142"/>
    </location>
    <ligand>
        <name>UDP-alpha-D-glucose</name>
        <dbReference type="ChEBI" id="CHEBI:58885"/>
    </ligand>
</feature>
<feature type="transmembrane region" description="Helical" evidence="11">
    <location>
        <begin position="51"/>
        <end position="71"/>
    </location>
</feature>
<keyword evidence="7" id="KW-0961">Cell wall biogenesis/degradation</keyword>
<feature type="binding site" evidence="10">
    <location>
        <position position="300"/>
    </location>
    <ligand>
        <name>Mn(2+)</name>
        <dbReference type="ChEBI" id="CHEBI:29035"/>
    </ligand>
</feature>
<feature type="transmembrane region" description="Helical" evidence="11">
    <location>
        <begin position="662"/>
        <end position="682"/>
    </location>
</feature>
<dbReference type="GO" id="GO:0016020">
    <property type="term" value="C:membrane"/>
    <property type="evidence" value="ECO:0007669"/>
    <property type="project" value="InterPro"/>
</dbReference>
<evidence type="ECO:0000313" key="13">
    <source>
        <dbReference type="Proteomes" id="UP000245207"/>
    </source>
</evidence>
<evidence type="ECO:0000256" key="6">
    <source>
        <dbReference type="ARBA" id="ARBA00023136"/>
    </source>
</evidence>
<dbReference type="InterPro" id="IPR029044">
    <property type="entry name" value="Nucleotide-diphossugar_trans"/>
</dbReference>
<comment type="subcellular location">
    <subcellularLocation>
        <location evidence="1">Endomembrane system</location>
        <topology evidence="1">Multi-pass membrane protein</topology>
    </subcellularLocation>
</comment>
<sequence>MASDTLDSSCLPLQEKIVHNNKTARAIELLILSLFVSLLVYRVISFKDQDYYFPWLIALLCESWFTFTWVLEVSTKWNQCSTRTYPERLLKRVRESDFPPVDIFVTTADPILEPSIITMNTVLSLLAVDYPINKLALYLSDDGCSPLTFYSLVETTKFAKLWVPFCKKYNVQVRAPFRYFTPESMPLNDDSLEFQQEWKKMKNGYADLLKKIDLAAQKPFPCDRNSNFGVFYAVHRSDHPAIIKVVSENKEGTLSDLPHVIYISREKSPKHQHHYKAGAMNVLTRVSGVMTNAPLMLNVDCDMYANNPQVFLHAMCMYFGTKNEEDCGFIQFPQAFYDTLQDDPFGNQCANYYYISNGIAAIQGTFYAGSNCFHRRKVIYGSSPNDTKSENIGNEDLHKMFGKSTELRDSAAQVLFGSNEKIEDQKIPSSFIEAAICVAGCRYEYGTSWGKEVGWLYGSATEDILTGLNIHGKGWKSVITSPDPLAFLGCAPTTYPTSLTQMKRWGNGLLEVLFTNQNPLRLTIKGKLWFRQALGYLWICLWGARSIPELCYAVLPAYCVITNSHFLPKINEPAFLIPMGIFLTKNLYALWELKRLGVSVRTWWNLQRMGRVNAMTSWLFSFLSLVLKFFGLSKTVFEVTQKEESSNDGDDRGRFTFDKSPMIVPGVTILLVNLTALVNGMVRLSRSENWIGPLGFGEMFCSVCVTLCFWDYLKGLFKYGKYGIPFPTIWKSGALALLFVQLCRRSSQSF</sequence>
<reference evidence="12 13" key="1">
    <citation type="journal article" date="2018" name="Mol. Plant">
        <title>The genome of Artemisia annua provides insight into the evolution of Asteraceae family and artemisinin biosynthesis.</title>
        <authorList>
            <person name="Shen Q."/>
            <person name="Zhang L."/>
            <person name="Liao Z."/>
            <person name="Wang S."/>
            <person name="Yan T."/>
            <person name="Shi P."/>
            <person name="Liu M."/>
            <person name="Fu X."/>
            <person name="Pan Q."/>
            <person name="Wang Y."/>
            <person name="Lv Z."/>
            <person name="Lu X."/>
            <person name="Zhang F."/>
            <person name="Jiang W."/>
            <person name="Ma Y."/>
            <person name="Chen M."/>
            <person name="Hao X."/>
            <person name="Li L."/>
            <person name="Tang Y."/>
            <person name="Lv G."/>
            <person name="Zhou Y."/>
            <person name="Sun X."/>
            <person name="Brodelius P.E."/>
            <person name="Rose J.K.C."/>
            <person name="Tang K."/>
        </authorList>
    </citation>
    <scope>NUCLEOTIDE SEQUENCE [LARGE SCALE GENOMIC DNA]</scope>
    <source>
        <strain evidence="13">cv. Huhao1</strain>
        <tissue evidence="12">Leaf</tissue>
    </source>
</reference>
<comment type="caution">
    <text evidence="12">The sequence shown here is derived from an EMBL/GenBank/DDBJ whole genome shotgun (WGS) entry which is preliminary data.</text>
</comment>
<dbReference type="Proteomes" id="UP000245207">
    <property type="component" value="Unassembled WGS sequence"/>
</dbReference>
<keyword evidence="4 11" id="KW-0812">Transmembrane</keyword>
<evidence type="ECO:0000256" key="4">
    <source>
        <dbReference type="ARBA" id="ARBA00022692"/>
    </source>
</evidence>
<protein>
    <submittedName>
        <fullName evidence="12">Cellulose synthase-like B4</fullName>
    </submittedName>
</protein>
<evidence type="ECO:0000256" key="11">
    <source>
        <dbReference type="SAM" id="Phobius"/>
    </source>
</evidence>
<evidence type="ECO:0000256" key="5">
    <source>
        <dbReference type="ARBA" id="ARBA00022989"/>
    </source>
</evidence>
<dbReference type="AlphaFoldDB" id="A0A2U1PG66"/>
<dbReference type="STRING" id="35608.A0A2U1PG66"/>
<dbReference type="Pfam" id="PF03552">
    <property type="entry name" value="Cellulose_synt"/>
    <property type="match status" value="1"/>
</dbReference>
<evidence type="ECO:0000256" key="7">
    <source>
        <dbReference type="ARBA" id="ARBA00023316"/>
    </source>
</evidence>
<feature type="active site" evidence="8">
    <location>
        <position position="463"/>
    </location>
</feature>
<feature type="transmembrane region" description="Helical" evidence="11">
    <location>
        <begin position="694"/>
        <end position="712"/>
    </location>
</feature>
<dbReference type="PANTHER" id="PTHR13301">
    <property type="entry name" value="X-BOX TRANSCRIPTION FACTOR-RELATED"/>
    <property type="match status" value="1"/>
</dbReference>
<dbReference type="GO" id="GO:0030244">
    <property type="term" value="P:cellulose biosynthetic process"/>
    <property type="evidence" value="ECO:0007669"/>
    <property type="project" value="InterPro"/>
</dbReference>
<dbReference type="EMBL" id="PKPP01001195">
    <property type="protein sequence ID" value="PWA84756.1"/>
    <property type="molecule type" value="Genomic_DNA"/>
</dbReference>
<feature type="active site" evidence="8">
    <location>
        <position position="142"/>
    </location>
</feature>
<proteinExistence type="predicted"/>
<evidence type="ECO:0000256" key="1">
    <source>
        <dbReference type="ARBA" id="ARBA00004127"/>
    </source>
</evidence>
<accession>A0A2U1PG66</accession>
<evidence type="ECO:0000256" key="10">
    <source>
        <dbReference type="PIRSR" id="PIRSR605150-3"/>
    </source>
</evidence>
<evidence type="ECO:0000313" key="12">
    <source>
        <dbReference type="EMBL" id="PWA84756.1"/>
    </source>
</evidence>
<keyword evidence="5 11" id="KW-1133">Transmembrane helix</keyword>
<feature type="transmembrane region" description="Helical" evidence="11">
    <location>
        <begin position="724"/>
        <end position="743"/>
    </location>
</feature>
<dbReference type="Gene3D" id="3.90.550.10">
    <property type="entry name" value="Spore Coat Polysaccharide Biosynthesis Protein SpsA, Chain A"/>
    <property type="match status" value="1"/>
</dbReference>
<feature type="binding site" evidence="9">
    <location>
        <position position="113"/>
    </location>
    <ligand>
        <name>UDP-alpha-D-glucose</name>
        <dbReference type="ChEBI" id="CHEBI:58885"/>
    </ligand>
</feature>
<evidence type="ECO:0000256" key="9">
    <source>
        <dbReference type="PIRSR" id="PIRSR605150-2"/>
    </source>
</evidence>
<organism evidence="12 13">
    <name type="scientific">Artemisia annua</name>
    <name type="common">Sweet wormwood</name>
    <dbReference type="NCBI Taxonomy" id="35608"/>
    <lineage>
        <taxon>Eukaryota</taxon>
        <taxon>Viridiplantae</taxon>
        <taxon>Streptophyta</taxon>
        <taxon>Embryophyta</taxon>
        <taxon>Tracheophyta</taxon>
        <taxon>Spermatophyta</taxon>
        <taxon>Magnoliopsida</taxon>
        <taxon>eudicotyledons</taxon>
        <taxon>Gunneridae</taxon>
        <taxon>Pentapetalae</taxon>
        <taxon>asterids</taxon>
        <taxon>campanulids</taxon>
        <taxon>Asterales</taxon>
        <taxon>Asteraceae</taxon>
        <taxon>Asteroideae</taxon>
        <taxon>Anthemideae</taxon>
        <taxon>Artemisiinae</taxon>
        <taxon>Artemisia</taxon>
    </lineage>
</organism>
<keyword evidence="6 11" id="KW-0472">Membrane</keyword>
<evidence type="ECO:0000256" key="2">
    <source>
        <dbReference type="ARBA" id="ARBA00022676"/>
    </source>
</evidence>
<keyword evidence="2" id="KW-0328">Glycosyltransferase</keyword>
<dbReference type="OrthoDB" id="72851at2759"/>
<name>A0A2U1PG66_ARTAN</name>
<feature type="transmembrane region" description="Helical" evidence="11">
    <location>
        <begin position="612"/>
        <end position="630"/>
    </location>
</feature>
<gene>
    <name evidence="12" type="ORF">CTI12_AA131810</name>
</gene>
<keyword evidence="13" id="KW-1185">Reference proteome</keyword>
<dbReference type="SUPFAM" id="SSF53448">
    <property type="entry name" value="Nucleotide-diphospho-sugar transferases"/>
    <property type="match status" value="1"/>
</dbReference>
<dbReference type="InterPro" id="IPR005150">
    <property type="entry name" value="Cellulose_synth"/>
</dbReference>
<feature type="binding site" evidence="10">
    <location>
        <position position="276"/>
    </location>
    <ligand>
        <name>Mn(2+)</name>
        <dbReference type="ChEBI" id="CHEBI:29035"/>
    </ligand>
</feature>
<dbReference type="GO" id="GO:0012505">
    <property type="term" value="C:endomembrane system"/>
    <property type="evidence" value="ECO:0007669"/>
    <property type="project" value="UniProtKB-SubCell"/>
</dbReference>
<evidence type="ECO:0000256" key="8">
    <source>
        <dbReference type="PIRSR" id="PIRSR605150-1"/>
    </source>
</evidence>
<keyword evidence="3" id="KW-0808">Transferase</keyword>
<dbReference type="GO" id="GO:0071555">
    <property type="term" value="P:cell wall organization"/>
    <property type="evidence" value="ECO:0007669"/>
    <property type="project" value="UniProtKB-KW"/>
</dbReference>
<feature type="transmembrane region" description="Helical" evidence="11">
    <location>
        <begin position="26"/>
        <end position="44"/>
    </location>
</feature>